<dbReference type="AlphaFoldDB" id="A0A9P0D0T2"/>
<evidence type="ECO:0000313" key="2">
    <source>
        <dbReference type="Proteomes" id="UP001153636"/>
    </source>
</evidence>
<dbReference type="EMBL" id="OV651815">
    <property type="protein sequence ID" value="CAH1108444.1"/>
    <property type="molecule type" value="Genomic_DNA"/>
</dbReference>
<dbReference type="Proteomes" id="UP001153636">
    <property type="component" value="Chromosome 3"/>
</dbReference>
<organism evidence="1 2">
    <name type="scientific">Psylliodes chrysocephalus</name>
    <dbReference type="NCBI Taxonomy" id="3402493"/>
    <lineage>
        <taxon>Eukaryota</taxon>
        <taxon>Metazoa</taxon>
        <taxon>Ecdysozoa</taxon>
        <taxon>Arthropoda</taxon>
        <taxon>Hexapoda</taxon>
        <taxon>Insecta</taxon>
        <taxon>Pterygota</taxon>
        <taxon>Neoptera</taxon>
        <taxon>Endopterygota</taxon>
        <taxon>Coleoptera</taxon>
        <taxon>Polyphaga</taxon>
        <taxon>Cucujiformia</taxon>
        <taxon>Chrysomeloidea</taxon>
        <taxon>Chrysomelidae</taxon>
        <taxon>Galerucinae</taxon>
        <taxon>Alticini</taxon>
        <taxon>Psylliodes</taxon>
    </lineage>
</organism>
<protein>
    <submittedName>
        <fullName evidence="1">Uncharacterized protein</fullName>
    </submittedName>
</protein>
<evidence type="ECO:0000313" key="1">
    <source>
        <dbReference type="EMBL" id="CAH1108444.1"/>
    </source>
</evidence>
<proteinExistence type="predicted"/>
<accession>A0A9P0D0T2</accession>
<reference evidence="1" key="1">
    <citation type="submission" date="2022-01" db="EMBL/GenBank/DDBJ databases">
        <authorList>
            <person name="King R."/>
        </authorList>
    </citation>
    <scope>NUCLEOTIDE SEQUENCE</scope>
</reference>
<dbReference type="OrthoDB" id="10006090at2759"/>
<sequence>MSDLFQISVFRVLEEDHQWYLKPYDDEENFKLDKVTSGCKNLAKKINSICSFYTSDTQFEEARVSKRNLSEGTAAVIIKHFLQRVSDRGLFKRIKKYIKELEKKNPVKVLALVNGIHAQLFERNRFKLVFRLDGRIFPPYIVYKLIPKTYLNIIDMRTQGSGIENKNIYEVWHQFKYYKCCACRSFVKSKPVKKKKTRLKRSTTTTNCICPY</sequence>
<gene>
    <name evidence="1" type="ORF">PSYICH_LOCUS9060</name>
</gene>
<keyword evidence="2" id="KW-1185">Reference proteome</keyword>
<name>A0A9P0D0T2_9CUCU</name>